<dbReference type="OrthoDB" id="4432909at2759"/>
<dbReference type="InterPro" id="IPR023213">
    <property type="entry name" value="CAT-like_dom_sf"/>
</dbReference>
<sequence>MDLTPFDLAFARLLELRLTVIVRSRSEPDACRAAVRELVAEYPLLGMRFNILTVAHTQICAEQRTKLLRTEELCIEDIWHEKEVNKCLREILPTVNLRPEESPSTARLHETEELQGLLQQHKGAFRQHVLSIHAVFLQDACVLRFTVQHPLCDATGVYHIVKAYLSILGGTAPPPEQRKSPLREPLTLKPDLINPASTTTTTTTNEPEQDQIIKQYTQHNRASWALLGAVCLRQQFWARCRPSSRRVRRTLFIPQDHIDHWMSQAQRQTVKVTEHDLLMAFIYQAAFPPNSPNANFSFIMNLEQYLVEPRTPLTNPWCLVAVVPLNYSAAASAPTPSLIDIAAHIRQTIRAVREPACLAQLLARQTRMGTTPVIPRAYGSRSPHVVVTAWTSLPVYELEVQGRKPAAVQGGIGLCQMLTACGVVMDDVLVTWKGRTGGYWTQGRLSEAIWMRMGNVLERPAPGFAAAAASRTSVARDVKL</sequence>
<reference evidence="3" key="1">
    <citation type="journal article" date="2017" name="Genome Biol.">
        <title>Comparative genomics reveals high biological diversity and specific adaptations in the industrially and medically important fungal genus Aspergillus.</title>
        <authorList>
            <person name="de Vries R.P."/>
            <person name="Riley R."/>
            <person name="Wiebenga A."/>
            <person name="Aguilar-Osorio G."/>
            <person name="Amillis S."/>
            <person name="Uchima C.A."/>
            <person name="Anderluh G."/>
            <person name="Asadollahi M."/>
            <person name="Askin M."/>
            <person name="Barry K."/>
            <person name="Battaglia E."/>
            <person name="Bayram O."/>
            <person name="Benocci T."/>
            <person name="Braus-Stromeyer S.A."/>
            <person name="Caldana C."/>
            <person name="Canovas D."/>
            <person name="Cerqueira G.C."/>
            <person name="Chen F."/>
            <person name="Chen W."/>
            <person name="Choi C."/>
            <person name="Clum A."/>
            <person name="Dos Santos R.A."/>
            <person name="Damasio A.R."/>
            <person name="Diallinas G."/>
            <person name="Emri T."/>
            <person name="Fekete E."/>
            <person name="Flipphi M."/>
            <person name="Freyberg S."/>
            <person name="Gallo A."/>
            <person name="Gournas C."/>
            <person name="Habgood R."/>
            <person name="Hainaut M."/>
            <person name="Harispe M.L."/>
            <person name="Henrissat B."/>
            <person name="Hilden K.S."/>
            <person name="Hope R."/>
            <person name="Hossain A."/>
            <person name="Karabika E."/>
            <person name="Karaffa L."/>
            <person name="Karanyi Z."/>
            <person name="Krasevec N."/>
            <person name="Kuo A."/>
            <person name="Kusch H."/>
            <person name="LaButti K."/>
            <person name="Lagendijk E.L."/>
            <person name="Lapidus A."/>
            <person name="Levasseur A."/>
            <person name="Lindquist E."/>
            <person name="Lipzen A."/>
            <person name="Logrieco A.F."/>
            <person name="MacCabe A."/>
            <person name="Maekelae M.R."/>
            <person name="Malavazi I."/>
            <person name="Melin P."/>
            <person name="Meyer V."/>
            <person name="Mielnichuk N."/>
            <person name="Miskei M."/>
            <person name="Molnar A.P."/>
            <person name="Mule G."/>
            <person name="Ngan C.Y."/>
            <person name="Orejas M."/>
            <person name="Orosz E."/>
            <person name="Ouedraogo J.P."/>
            <person name="Overkamp K.M."/>
            <person name="Park H.-S."/>
            <person name="Perrone G."/>
            <person name="Piumi F."/>
            <person name="Punt P.J."/>
            <person name="Ram A.F."/>
            <person name="Ramon A."/>
            <person name="Rauscher S."/>
            <person name="Record E."/>
            <person name="Riano-Pachon D.M."/>
            <person name="Robert V."/>
            <person name="Roehrig J."/>
            <person name="Ruller R."/>
            <person name="Salamov A."/>
            <person name="Salih N.S."/>
            <person name="Samson R.A."/>
            <person name="Sandor E."/>
            <person name="Sanguinetti M."/>
            <person name="Schuetze T."/>
            <person name="Sepcic K."/>
            <person name="Shelest E."/>
            <person name="Sherlock G."/>
            <person name="Sophianopoulou V."/>
            <person name="Squina F.M."/>
            <person name="Sun H."/>
            <person name="Susca A."/>
            <person name="Todd R.B."/>
            <person name="Tsang A."/>
            <person name="Unkles S.E."/>
            <person name="van de Wiele N."/>
            <person name="van Rossen-Uffink D."/>
            <person name="Oliveira J.V."/>
            <person name="Vesth T.C."/>
            <person name="Visser J."/>
            <person name="Yu J.-H."/>
            <person name="Zhou M."/>
            <person name="Andersen M.R."/>
            <person name="Archer D.B."/>
            <person name="Baker S.E."/>
            <person name="Benoit I."/>
            <person name="Brakhage A.A."/>
            <person name="Braus G.H."/>
            <person name="Fischer R."/>
            <person name="Frisvad J.C."/>
            <person name="Goldman G.H."/>
            <person name="Houbraken J."/>
            <person name="Oakley B."/>
            <person name="Pocsi I."/>
            <person name="Scazzocchio C."/>
            <person name="Seiboth B."/>
            <person name="vanKuyk P.A."/>
            <person name="Wortman J."/>
            <person name="Dyer P.S."/>
            <person name="Grigoriev I.V."/>
        </authorList>
    </citation>
    <scope>NUCLEOTIDE SEQUENCE [LARGE SCALE GENOMIC DNA]</scope>
    <source>
        <strain evidence="3">ATCC 16872 / CBS 172.66 / WB 5094</strain>
    </source>
</reference>
<dbReference type="Gene3D" id="3.30.559.10">
    <property type="entry name" value="Chloramphenicol acetyltransferase-like domain"/>
    <property type="match status" value="2"/>
</dbReference>
<dbReference type="AlphaFoldDB" id="A0A1L9WP27"/>
<dbReference type="VEuPathDB" id="FungiDB:ASPACDRAFT_45206"/>
<name>A0A1L9WP27_ASPA1</name>
<evidence type="ECO:0000313" key="2">
    <source>
        <dbReference type="EMBL" id="OJJ97906.1"/>
    </source>
</evidence>
<accession>A0A1L9WP27</accession>
<organism evidence="2 3">
    <name type="scientific">Aspergillus aculeatus (strain ATCC 16872 / CBS 172.66 / WB 5094)</name>
    <dbReference type="NCBI Taxonomy" id="690307"/>
    <lineage>
        <taxon>Eukaryota</taxon>
        <taxon>Fungi</taxon>
        <taxon>Dikarya</taxon>
        <taxon>Ascomycota</taxon>
        <taxon>Pezizomycotina</taxon>
        <taxon>Eurotiomycetes</taxon>
        <taxon>Eurotiomycetidae</taxon>
        <taxon>Eurotiales</taxon>
        <taxon>Aspergillaceae</taxon>
        <taxon>Aspergillus</taxon>
        <taxon>Aspergillus subgen. Circumdati</taxon>
    </lineage>
</organism>
<protein>
    <submittedName>
        <fullName evidence="2">Uncharacterized protein</fullName>
    </submittedName>
</protein>
<proteinExistence type="predicted"/>
<dbReference type="Proteomes" id="UP000184546">
    <property type="component" value="Unassembled WGS sequence"/>
</dbReference>
<feature type="region of interest" description="Disordered" evidence="1">
    <location>
        <begin position="172"/>
        <end position="206"/>
    </location>
</feature>
<keyword evidence="3" id="KW-1185">Reference proteome</keyword>
<dbReference type="RefSeq" id="XP_020054246.1">
    <property type="nucleotide sequence ID" value="XM_020201572.1"/>
</dbReference>
<evidence type="ECO:0000313" key="3">
    <source>
        <dbReference type="Proteomes" id="UP000184546"/>
    </source>
</evidence>
<gene>
    <name evidence="2" type="ORF">ASPACDRAFT_45206</name>
</gene>
<dbReference type="GeneID" id="30975386"/>
<evidence type="ECO:0000256" key="1">
    <source>
        <dbReference type="SAM" id="MobiDB-lite"/>
    </source>
</evidence>
<dbReference type="EMBL" id="KV878981">
    <property type="protein sequence ID" value="OJJ97906.1"/>
    <property type="molecule type" value="Genomic_DNA"/>
</dbReference>
<dbReference type="OMA" id="DCWEVVK"/>